<proteinExistence type="predicted"/>
<evidence type="ECO:0000313" key="2">
    <source>
        <dbReference type="EMBL" id="KAK3742494.1"/>
    </source>
</evidence>
<name>A0AAE0YFL5_9GAST</name>
<sequence>MSPTEIDDDRFEDNRSTSQPEKNSCAKPDTWVVTILLLRRDKAASSTNQLAAIDRQVQFVEVTCKTPSRCPSVIFYRSGSGKCQEKSEEMRAYSYQHF</sequence>
<dbReference type="Proteomes" id="UP001283361">
    <property type="component" value="Unassembled WGS sequence"/>
</dbReference>
<organism evidence="2 3">
    <name type="scientific">Elysia crispata</name>
    <name type="common">lettuce slug</name>
    <dbReference type="NCBI Taxonomy" id="231223"/>
    <lineage>
        <taxon>Eukaryota</taxon>
        <taxon>Metazoa</taxon>
        <taxon>Spiralia</taxon>
        <taxon>Lophotrochozoa</taxon>
        <taxon>Mollusca</taxon>
        <taxon>Gastropoda</taxon>
        <taxon>Heterobranchia</taxon>
        <taxon>Euthyneura</taxon>
        <taxon>Panpulmonata</taxon>
        <taxon>Sacoglossa</taxon>
        <taxon>Placobranchoidea</taxon>
        <taxon>Plakobranchidae</taxon>
        <taxon>Elysia</taxon>
    </lineage>
</organism>
<reference evidence="2" key="1">
    <citation type="journal article" date="2023" name="G3 (Bethesda)">
        <title>A reference genome for the long-term kleptoplast-retaining sea slug Elysia crispata morphotype clarki.</title>
        <authorList>
            <person name="Eastman K.E."/>
            <person name="Pendleton A.L."/>
            <person name="Shaikh M.A."/>
            <person name="Suttiyut T."/>
            <person name="Ogas R."/>
            <person name="Tomko P."/>
            <person name="Gavelis G."/>
            <person name="Widhalm J.R."/>
            <person name="Wisecaver J.H."/>
        </authorList>
    </citation>
    <scope>NUCLEOTIDE SEQUENCE</scope>
    <source>
        <strain evidence="2">ECLA1</strain>
    </source>
</reference>
<protein>
    <submittedName>
        <fullName evidence="2">Uncharacterized protein</fullName>
    </submittedName>
</protein>
<evidence type="ECO:0000313" key="3">
    <source>
        <dbReference type="Proteomes" id="UP001283361"/>
    </source>
</evidence>
<dbReference type="AlphaFoldDB" id="A0AAE0YFL5"/>
<accession>A0AAE0YFL5</accession>
<dbReference type="EMBL" id="JAWDGP010006349">
    <property type="protein sequence ID" value="KAK3742494.1"/>
    <property type="molecule type" value="Genomic_DNA"/>
</dbReference>
<comment type="caution">
    <text evidence="2">The sequence shown here is derived from an EMBL/GenBank/DDBJ whole genome shotgun (WGS) entry which is preliminary data.</text>
</comment>
<keyword evidence="3" id="KW-1185">Reference proteome</keyword>
<gene>
    <name evidence="2" type="ORF">RRG08_059996</name>
</gene>
<feature type="compositionally biased region" description="Acidic residues" evidence="1">
    <location>
        <begin position="1"/>
        <end position="11"/>
    </location>
</feature>
<feature type="region of interest" description="Disordered" evidence="1">
    <location>
        <begin position="1"/>
        <end position="25"/>
    </location>
</feature>
<evidence type="ECO:0000256" key="1">
    <source>
        <dbReference type="SAM" id="MobiDB-lite"/>
    </source>
</evidence>